<organism evidence="3 4">
    <name type="scientific">Streptococcus gallolyticus</name>
    <dbReference type="NCBI Taxonomy" id="315405"/>
    <lineage>
        <taxon>Bacteria</taxon>
        <taxon>Bacillati</taxon>
        <taxon>Bacillota</taxon>
        <taxon>Bacilli</taxon>
        <taxon>Lactobacillales</taxon>
        <taxon>Streptococcaceae</taxon>
        <taxon>Streptococcus</taxon>
    </lineage>
</organism>
<proteinExistence type="predicted"/>
<reference evidence="3 4" key="1">
    <citation type="submission" date="2016-10" db="EMBL/GenBank/DDBJ databases">
        <authorList>
            <person name="de Groot N.N."/>
        </authorList>
    </citation>
    <scope>NUCLEOTIDE SEQUENCE [LARGE SCALE GENOMIC DNA]</scope>
    <source>
        <strain evidence="3 4">VTM2R47</strain>
    </source>
</reference>
<dbReference type="GO" id="GO:0016740">
    <property type="term" value="F:transferase activity"/>
    <property type="evidence" value="ECO:0007669"/>
    <property type="project" value="UniProtKB-KW"/>
</dbReference>
<evidence type="ECO:0000256" key="1">
    <source>
        <dbReference type="SAM" id="Coils"/>
    </source>
</evidence>
<name>A0A1H9QBS7_9STRE</name>
<protein>
    <submittedName>
        <fullName evidence="3">Lipopolysaccharide cholinephosphotransferase</fullName>
    </submittedName>
</protein>
<keyword evidence="1" id="KW-0175">Coiled coil</keyword>
<dbReference type="Proteomes" id="UP000182712">
    <property type="component" value="Unassembled WGS sequence"/>
</dbReference>
<gene>
    <name evidence="3" type="ORF">SAMN04487840_105102</name>
</gene>
<dbReference type="InterPro" id="IPR052942">
    <property type="entry name" value="LPS_cholinephosphotransferase"/>
</dbReference>
<evidence type="ECO:0000313" key="4">
    <source>
        <dbReference type="Proteomes" id="UP000182712"/>
    </source>
</evidence>
<dbReference type="PANTHER" id="PTHR43404:SF2">
    <property type="entry name" value="LIPOPOLYSACCHARIDE CHOLINEPHOSPHOTRANSFERASE LICD"/>
    <property type="match status" value="1"/>
</dbReference>
<dbReference type="RefSeq" id="WP_074627537.1">
    <property type="nucleotide sequence ID" value="NZ_FOGM01000005.1"/>
</dbReference>
<dbReference type="Pfam" id="PF04991">
    <property type="entry name" value="LicD"/>
    <property type="match status" value="1"/>
</dbReference>
<evidence type="ECO:0000259" key="2">
    <source>
        <dbReference type="Pfam" id="PF04991"/>
    </source>
</evidence>
<feature type="coiled-coil region" evidence="1">
    <location>
        <begin position="146"/>
        <end position="173"/>
    </location>
</feature>
<accession>A0A1H9QBS7</accession>
<dbReference type="EMBL" id="FOGM01000005">
    <property type="protein sequence ID" value="SER57852.1"/>
    <property type="molecule type" value="Genomic_DNA"/>
</dbReference>
<dbReference type="PANTHER" id="PTHR43404">
    <property type="entry name" value="LIPOPOLYSACCHARIDE CHOLINEPHOSPHOTRANSFERASE LICD"/>
    <property type="match status" value="1"/>
</dbReference>
<dbReference type="InterPro" id="IPR007074">
    <property type="entry name" value="LicD/FKTN/FKRP_NTP_transf"/>
</dbReference>
<dbReference type="AlphaFoldDB" id="A0A1H9QBS7"/>
<sequence>MINLNIELPDGFLEEEELSGYLVTSDMKEIWAVELDLLAEFDRVCKKYGITYFADAGTMLGAIRHQGFIPWDDDIDVTLSRDSYNKLCEVASREFTGDYFFQTEYTDKGSLRGHAQLRNSATTGILKSELGQYSFNQGIFIDIFPYDVVTDDREKFEKQKREAEHLKKKFKRRAKFTDFYSNMSFEFPKNIVAPIVHWYYEKFTKKDYDDDYKKFEAVCAQYNNEQSEKISLLSFSFDDIHFQTRSDYEEVEYVPFEFMTIPVPKGYHHALTERFGDYNIFVKGGSYHGGVIFDTDRSYIDYLENYNK</sequence>
<evidence type="ECO:0000313" key="3">
    <source>
        <dbReference type="EMBL" id="SER57852.1"/>
    </source>
</evidence>
<keyword evidence="3" id="KW-0808">Transferase</keyword>
<dbReference type="GO" id="GO:0009100">
    <property type="term" value="P:glycoprotein metabolic process"/>
    <property type="evidence" value="ECO:0007669"/>
    <property type="project" value="UniProtKB-ARBA"/>
</dbReference>
<feature type="domain" description="LicD/FKTN/FKRP nucleotidyltransferase" evidence="2">
    <location>
        <begin position="45"/>
        <end position="276"/>
    </location>
</feature>